<name>A0ABD4DUZ5_9BURK</name>
<protein>
    <submittedName>
        <fullName evidence="1">Uncharacterized protein</fullName>
    </submittedName>
</protein>
<dbReference type="AlphaFoldDB" id="A0ABD4DUZ5"/>
<evidence type="ECO:0000313" key="1">
    <source>
        <dbReference type="EMBL" id="KVN74600.1"/>
    </source>
</evidence>
<organism evidence="1 2">
    <name type="scientific">Burkholderia ubonensis</name>
    <dbReference type="NCBI Taxonomy" id="101571"/>
    <lineage>
        <taxon>Bacteria</taxon>
        <taxon>Pseudomonadati</taxon>
        <taxon>Pseudomonadota</taxon>
        <taxon>Betaproteobacteria</taxon>
        <taxon>Burkholderiales</taxon>
        <taxon>Burkholderiaceae</taxon>
        <taxon>Burkholderia</taxon>
        <taxon>Burkholderia cepacia complex</taxon>
    </lineage>
</organism>
<accession>A0ABD4DUZ5</accession>
<reference evidence="1 2" key="1">
    <citation type="submission" date="2015-11" db="EMBL/GenBank/DDBJ databases">
        <title>Expanding the genomic diversity of Burkholderia species for the development of highly accurate diagnostics.</title>
        <authorList>
            <person name="Sahl J."/>
            <person name="Keim P."/>
            <person name="Wagner D."/>
        </authorList>
    </citation>
    <scope>NUCLEOTIDE SEQUENCE [LARGE SCALE GENOMIC DNA]</scope>
    <source>
        <strain evidence="1 2">MSMB1585WGS</strain>
    </source>
</reference>
<evidence type="ECO:0000313" key="2">
    <source>
        <dbReference type="Proteomes" id="UP000057910"/>
    </source>
</evidence>
<dbReference type="EMBL" id="LPAD01000112">
    <property type="protein sequence ID" value="KVN74600.1"/>
    <property type="molecule type" value="Genomic_DNA"/>
</dbReference>
<proteinExistence type="predicted"/>
<comment type="caution">
    <text evidence="1">The sequence shown here is derived from an EMBL/GenBank/DDBJ whole genome shotgun (WGS) entry which is preliminary data.</text>
</comment>
<dbReference type="Proteomes" id="UP000057910">
    <property type="component" value="Unassembled WGS sequence"/>
</dbReference>
<sequence>MQPLVQPALCDGLSEYAACRSAEVVSLNHSLEIDMGGQIAHLHRRVPVIQNDLQRITPP</sequence>
<gene>
    <name evidence="1" type="ORF">WJ68_28895</name>
</gene>